<accession>A0ABP1HFK0</accession>
<dbReference type="EMBL" id="CAXDID020000028">
    <property type="protein sequence ID" value="CAL5991873.1"/>
    <property type="molecule type" value="Genomic_DNA"/>
</dbReference>
<dbReference type="PANTHER" id="PTHR15032:SF4">
    <property type="entry name" value="N-ACYL-PHOSPHATIDYLETHANOLAMINE-HYDROLYZING PHOSPHOLIPASE D"/>
    <property type="match status" value="1"/>
</dbReference>
<evidence type="ECO:0000313" key="2">
    <source>
        <dbReference type="EMBL" id="CAL5991873.1"/>
    </source>
</evidence>
<dbReference type="InterPro" id="IPR036866">
    <property type="entry name" value="RibonucZ/Hydroxyglut_hydro"/>
</dbReference>
<dbReference type="Gene3D" id="3.60.15.10">
    <property type="entry name" value="Ribonuclease Z/Hydroxyacylglutathione hydrolase-like"/>
    <property type="match status" value="1"/>
</dbReference>
<keyword evidence="3" id="KW-1185">Reference proteome</keyword>
<evidence type="ECO:0000259" key="1">
    <source>
        <dbReference type="Pfam" id="PF12706"/>
    </source>
</evidence>
<feature type="domain" description="Metallo-beta-lactamase" evidence="1">
    <location>
        <begin position="73"/>
        <end position="256"/>
    </location>
</feature>
<name>A0ABP1HFK0_9EUKA</name>
<dbReference type="SUPFAM" id="SSF56281">
    <property type="entry name" value="Metallo-hydrolase/oxidoreductase"/>
    <property type="match status" value="1"/>
</dbReference>
<proteinExistence type="predicted"/>
<sequence length="306" mass="35612">MSTKVKSQFINGSNLKTSFKGLIEIIKKVRETPRRYPGHPIFVSVDNYNNLQNGQYVWFGHDSLMFKIHNKIIMVDPIFHNAALVKPFAYTQSFDLSLFPIIDCLILTHNHYDHICKQTLKQLKVLTVFTPLNNAKLISTFIKNISIHELDWFQSFQFEDIKITCVPGQHYSARSGCDRNQALWGGFCINDIYVSGDTGFNEKMFISIRQQLPQIQYCFLENGQYSENWQAQHMLPHQTYKAFELLQGIQMFPIHFGKFCLTTHEWDEPAKYALEHAERIFAGQIGKIYTLSECIGQKYIDKSLYD</sequence>
<dbReference type="InterPro" id="IPR001279">
    <property type="entry name" value="Metallo-B-lactamas"/>
</dbReference>
<evidence type="ECO:0000313" key="3">
    <source>
        <dbReference type="Proteomes" id="UP001642409"/>
    </source>
</evidence>
<reference evidence="2 3" key="1">
    <citation type="submission" date="2024-07" db="EMBL/GenBank/DDBJ databases">
        <authorList>
            <person name="Akdeniz Z."/>
        </authorList>
    </citation>
    <scope>NUCLEOTIDE SEQUENCE [LARGE SCALE GENOMIC DNA]</scope>
</reference>
<dbReference type="PANTHER" id="PTHR15032">
    <property type="entry name" value="N-ACYL-PHOSPHATIDYLETHANOLAMINE-HYDROLYZING PHOSPHOLIPASE D"/>
    <property type="match status" value="1"/>
</dbReference>
<dbReference type="Proteomes" id="UP001642409">
    <property type="component" value="Unassembled WGS sequence"/>
</dbReference>
<dbReference type="Pfam" id="PF12706">
    <property type="entry name" value="Lactamase_B_2"/>
    <property type="match status" value="1"/>
</dbReference>
<comment type="caution">
    <text evidence="2">The sequence shown here is derived from an EMBL/GenBank/DDBJ whole genome shotgun (WGS) entry which is preliminary data.</text>
</comment>
<protein>
    <submittedName>
        <fullName evidence="2">Beta-lactamase_superfamily domain-containing protein</fullName>
    </submittedName>
</protein>
<gene>
    <name evidence="2" type="ORF">HINF_LOCUS12303</name>
</gene>
<organism evidence="2 3">
    <name type="scientific">Hexamita inflata</name>
    <dbReference type="NCBI Taxonomy" id="28002"/>
    <lineage>
        <taxon>Eukaryota</taxon>
        <taxon>Metamonada</taxon>
        <taxon>Diplomonadida</taxon>
        <taxon>Hexamitidae</taxon>
        <taxon>Hexamitinae</taxon>
        <taxon>Hexamita</taxon>
    </lineage>
</organism>